<evidence type="ECO:0000313" key="2">
    <source>
        <dbReference type="EMBL" id="CAF4676018.1"/>
    </source>
</evidence>
<name>A0A8S3A3H4_9BILA</name>
<sequence length="100" mass="10812">LSDALSGFDAEHHAREITNGRAPRLSSTSTSSSSSSSDVPTSQKEHFIYKKRNHIYFNTAAGSCSSLDRFGDVGTSEEDDEDEVDVDDNRGALPFVISLA</sequence>
<accession>A0A8S3A3H4</accession>
<organism evidence="2 3">
    <name type="scientific">Didymodactylos carnosus</name>
    <dbReference type="NCBI Taxonomy" id="1234261"/>
    <lineage>
        <taxon>Eukaryota</taxon>
        <taxon>Metazoa</taxon>
        <taxon>Spiralia</taxon>
        <taxon>Gnathifera</taxon>
        <taxon>Rotifera</taxon>
        <taxon>Eurotatoria</taxon>
        <taxon>Bdelloidea</taxon>
        <taxon>Philodinida</taxon>
        <taxon>Philodinidae</taxon>
        <taxon>Didymodactylos</taxon>
    </lineage>
</organism>
<feature type="region of interest" description="Disordered" evidence="1">
    <location>
        <begin position="1"/>
        <end position="43"/>
    </location>
</feature>
<reference evidence="2" key="1">
    <citation type="submission" date="2021-02" db="EMBL/GenBank/DDBJ databases">
        <authorList>
            <person name="Nowell W R."/>
        </authorList>
    </citation>
    <scope>NUCLEOTIDE SEQUENCE</scope>
</reference>
<evidence type="ECO:0000256" key="1">
    <source>
        <dbReference type="SAM" id="MobiDB-lite"/>
    </source>
</evidence>
<feature type="region of interest" description="Disordered" evidence="1">
    <location>
        <begin position="69"/>
        <end position="88"/>
    </location>
</feature>
<proteinExistence type="predicted"/>
<feature type="compositionally biased region" description="Basic and acidic residues" evidence="1">
    <location>
        <begin position="9"/>
        <end position="18"/>
    </location>
</feature>
<evidence type="ECO:0000313" key="3">
    <source>
        <dbReference type="Proteomes" id="UP000681722"/>
    </source>
</evidence>
<feature type="compositionally biased region" description="Low complexity" evidence="1">
    <location>
        <begin position="26"/>
        <end position="37"/>
    </location>
</feature>
<feature type="non-terminal residue" evidence="2">
    <location>
        <position position="1"/>
    </location>
</feature>
<comment type="caution">
    <text evidence="2">The sequence shown here is derived from an EMBL/GenBank/DDBJ whole genome shotgun (WGS) entry which is preliminary data.</text>
</comment>
<protein>
    <submittedName>
        <fullName evidence="2">Uncharacterized protein</fullName>
    </submittedName>
</protein>
<dbReference type="Proteomes" id="UP000681722">
    <property type="component" value="Unassembled WGS sequence"/>
</dbReference>
<dbReference type="AlphaFoldDB" id="A0A8S3A3H4"/>
<dbReference type="EMBL" id="CAJOBC010152026">
    <property type="protein sequence ID" value="CAF4676018.1"/>
    <property type="molecule type" value="Genomic_DNA"/>
</dbReference>
<feature type="compositionally biased region" description="Acidic residues" evidence="1">
    <location>
        <begin position="75"/>
        <end position="86"/>
    </location>
</feature>
<gene>
    <name evidence="2" type="ORF">SRO942_LOCUS50969</name>
</gene>